<keyword evidence="1" id="KW-0808">Transferase</keyword>
<gene>
    <name evidence="1" type="ORF">HP550_00435</name>
</gene>
<dbReference type="EMBL" id="JABMCI010000031">
    <property type="protein sequence ID" value="NUU15716.1"/>
    <property type="molecule type" value="Genomic_DNA"/>
</dbReference>
<organism evidence="1 2">
    <name type="scientific">Cellulomonas humilata</name>
    <dbReference type="NCBI Taxonomy" id="144055"/>
    <lineage>
        <taxon>Bacteria</taxon>
        <taxon>Bacillati</taxon>
        <taxon>Actinomycetota</taxon>
        <taxon>Actinomycetes</taxon>
        <taxon>Micrococcales</taxon>
        <taxon>Cellulomonadaceae</taxon>
        <taxon>Cellulomonas</taxon>
    </lineage>
</organism>
<accession>A0A7Y5ZX13</accession>
<proteinExistence type="predicted"/>
<dbReference type="RefSeq" id="WP_175345626.1">
    <property type="nucleotide sequence ID" value="NZ_JABMCI010000031.1"/>
</dbReference>
<protein>
    <submittedName>
        <fullName evidence="1">Phosphotransferase</fullName>
    </submittedName>
</protein>
<evidence type="ECO:0000313" key="2">
    <source>
        <dbReference type="Proteomes" id="UP000565724"/>
    </source>
</evidence>
<evidence type="ECO:0000313" key="1">
    <source>
        <dbReference type="EMBL" id="NUU15716.1"/>
    </source>
</evidence>
<keyword evidence="2" id="KW-1185">Reference proteome</keyword>
<name>A0A7Y5ZX13_9CELL</name>
<dbReference type="Gene3D" id="3.90.1200.10">
    <property type="match status" value="1"/>
</dbReference>
<dbReference type="InterPro" id="IPR011009">
    <property type="entry name" value="Kinase-like_dom_sf"/>
</dbReference>
<reference evidence="1 2" key="1">
    <citation type="submission" date="2020-05" db="EMBL/GenBank/DDBJ databases">
        <title>Genome Sequencing of Type Strains.</title>
        <authorList>
            <person name="Lemaire J.F."/>
            <person name="Inderbitzin P."/>
            <person name="Gregorio O.A."/>
            <person name="Collins S.B."/>
            <person name="Wespe N."/>
            <person name="Knight-Connoni V."/>
        </authorList>
    </citation>
    <scope>NUCLEOTIDE SEQUENCE [LARGE SCALE GENOMIC DNA]</scope>
    <source>
        <strain evidence="1 2">ATCC 25174</strain>
    </source>
</reference>
<dbReference type="SUPFAM" id="SSF56112">
    <property type="entry name" value="Protein kinase-like (PK-like)"/>
    <property type="match status" value="1"/>
</dbReference>
<dbReference type="Proteomes" id="UP000565724">
    <property type="component" value="Unassembled WGS sequence"/>
</dbReference>
<dbReference type="AlphaFoldDB" id="A0A7Y5ZX13"/>
<comment type="caution">
    <text evidence="1">The sequence shown here is derived from an EMBL/GenBank/DDBJ whole genome shotgun (WGS) entry which is preliminary data.</text>
</comment>
<sequence length="328" mass="34790">MLPLSEIARVDVTVDADWRSPVADAVAAAWGIAPGAARWKRSSATHVFVVPPDADPRGVLYLRFVPASLRTVRDLETPARLLAAWSVEGGTVAPLPSAAGRLVETVPTPLGDVHATAVPAAPGQELELEDLTSPLAQAWGAALARLHRDAPALTGADEPAPLDLAALERACADDPAVARAARAVLAEVDRVRMPRGTLHGDFELDNLRWADGRPTAFDADEARTGPFIEDIAAAVRDLVGDTPGKVEHPTLLAAFLTGYRGVRPLEYDEVASLELHHAAVAVRLLVAIAHLQVDPAPDEPSWSVDLRASLVAHRQGLRTRVLAATVAR</sequence>
<dbReference type="GO" id="GO:0016740">
    <property type="term" value="F:transferase activity"/>
    <property type="evidence" value="ECO:0007669"/>
    <property type="project" value="UniProtKB-KW"/>
</dbReference>